<dbReference type="Proteomes" id="UP000791440">
    <property type="component" value="Unassembled WGS sequence"/>
</dbReference>
<keyword evidence="2" id="KW-1185">Reference proteome</keyword>
<gene>
    <name evidence="1" type="ORF">O3G_MSEX006587</name>
</gene>
<comment type="caution">
    <text evidence="1">The sequence shown here is derived from an EMBL/GenBank/DDBJ whole genome shotgun (WGS) entry which is preliminary data.</text>
</comment>
<organism evidence="1 2">
    <name type="scientific">Manduca sexta</name>
    <name type="common">Tobacco hawkmoth</name>
    <name type="synonym">Tobacco hornworm</name>
    <dbReference type="NCBI Taxonomy" id="7130"/>
    <lineage>
        <taxon>Eukaryota</taxon>
        <taxon>Metazoa</taxon>
        <taxon>Ecdysozoa</taxon>
        <taxon>Arthropoda</taxon>
        <taxon>Hexapoda</taxon>
        <taxon>Insecta</taxon>
        <taxon>Pterygota</taxon>
        <taxon>Neoptera</taxon>
        <taxon>Endopterygota</taxon>
        <taxon>Lepidoptera</taxon>
        <taxon>Glossata</taxon>
        <taxon>Ditrysia</taxon>
        <taxon>Bombycoidea</taxon>
        <taxon>Sphingidae</taxon>
        <taxon>Sphinginae</taxon>
        <taxon>Sphingini</taxon>
        <taxon>Manduca</taxon>
    </lineage>
</organism>
<dbReference type="EMBL" id="JH668387">
    <property type="protein sequence ID" value="KAG6450427.1"/>
    <property type="molecule type" value="Genomic_DNA"/>
</dbReference>
<accession>A0A922CL75</accession>
<sequence>MIQIEKLLLLLMNEYKENMFCLLVFLLCVTIINAEKPLPESSTLKSTVNTSPLSDKSEIIHDGNVILNGDDSNLNDNNYIGVQKLKIF</sequence>
<protein>
    <submittedName>
        <fullName evidence="1">Uncharacterized protein</fullName>
    </submittedName>
</protein>
<proteinExistence type="predicted"/>
<name>A0A922CL75_MANSE</name>
<reference evidence="1" key="1">
    <citation type="journal article" date="2016" name="Insect Biochem. Mol. Biol.">
        <title>Multifaceted biological insights from a draft genome sequence of the tobacco hornworm moth, Manduca sexta.</title>
        <authorList>
            <person name="Kanost M.R."/>
            <person name="Arrese E.L."/>
            <person name="Cao X."/>
            <person name="Chen Y.R."/>
            <person name="Chellapilla S."/>
            <person name="Goldsmith M.R."/>
            <person name="Grosse-Wilde E."/>
            <person name="Heckel D.G."/>
            <person name="Herndon N."/>
            <person name="Jiang H."/>
            <person name="Papanicolaou A."/>
            <person name="Qu J."/>
            <person name="Soulages J.L."/>
            <person name="Vogel H."/>
            <person name="Walters J."/>
            <person name="Waterhouse R.M."/>
            <person name="Ahn S.J."/>
            <person name="Almeida F.C."/>
            <person name="An C."/>
            <person name="Aqrawi P."/>
            <person name="Bretschneider A."/>
            <person name="Bryant W.B."/>
            <person name="Bucks S."/>
            <person name="Chao H."/>
            <person name="Chevignon G."/>
            <person name="Christen J.M."/>
            <person name="Clarke D.F."/>
            <person name="Dittmer N.T."/>
            <person name="Ferguson L.C.F."/>
            <person name="Garavelou S."/>
            <person name="Gordon K.H.J."/>
            <person name="Gunaratna R.T."/>
            <person name="Han Y."/>
            <person name="Hauser F."/>
            <person name="He Y."/>
            <person name="Heidel-Fischer H."/>
            <person name="Hirsh A."/>
            <person name="Hu Y."/>
            <person name="Jiang H."/>
            <person name="Kalra D."/>
            <person name="Klinner C."/>
            <person name="Konig C."/>
            <person name="Kovar C."/>
            <person name="Kroll A.R."/>
            <person name="Kuwar S.S."/>
            <person name="Lee S.L."/>
            <person name="Lehman R."/>
            <person name="Li K."/>
            <person name="Li Z."/>
            <person name="Liang H."/>
            <person name="Lovelace S."/>
            <person name="Lu Z."/>
            <person name="Mansfield J.H."/>
            <person name="McCulloch K.J."/>
            <person name="Mathew T."/>
            <person name="Morton B."/>
            <person name="Muzny D.M."/>
            <person name="Neunemann D."/>
            <person name="Ongeri F."/>
            <person name="Pauchet Y."/>
            <person name="Pu L.L."/>
            <person name="Pyrousis I."/>
            <person name="Rao X.J."/>
            <person name="Redding A."/>
            <person name="Roesel C."/>
            <person name="Sanchez-Gracia A."/>
            <person name="Schaack S."/>
            <person name="Shukla A."/>
            <person name="Tetreau G."/>
            <person name="Wang Y."/>
            <person name="Xiong G.H."/>
            <person name="Traut W."/>
            <person name="Walsh T.K."/>
            <person name="Worley K.C."/>
            <person name="Wu D."/>
            <person name="Wu W."/>
            <person name="Wu Y.Q."/>
            <person name="Zhang X."/>
            <person name="Zou Z."/>
            <person name="Zucker H."/>
            <person name="Briscoe A.D."/>
            <person name="Burmester T."/>
            <person name="Clem R.J."/>
            <person name="Feyereisen R."/>
            <person name="Grimmelikhuijzen C.J.P."/>
            <person name="Hamodrakas S.J."/>
            <person name="Hansson B.S."/>
            <person name="Huguet E."/>
            <person name="Jermiin L.S."/>
            <person name="Lan Q."/>
            <person name="Lehman H.K."/>
            <person name="Lorenzen M."/>
            <person name="Merzendorfer H."/>
            <person name="Michalopoulos I."/>
            <person name="Morton D.B."/>
            <person name="Muthukrishnan S."/>
            <person name="Oakeshott J.G."/>
            <person name="Palmer W."/>
            <person name="Park Y."/>
            <person name="Passarelli A.L."/>
            <person name="Rozas J."/>
            <person name="Schwartz L.M."/>
            <person name="Smith W."/>
            <person name="Southgate A."/>
            <person name="Vilcinskas A."/>
            <person name="Vogt R."/>
            <person name="Wang P."/>
            <person name="Werren J."/>
            <person name="Yu X.Q."/>
            <person name="Zhou J.J."/>
            <person name="Brown S.J."/>
            <person name="Scherer S.E."/>
            <person name="Richards S."/>
            <person name="Blissard G.W."/>
        </authorList>
    </citation>
    <scope>NUCLEOTIDE SEQUENCE</scope>
</reference>
<evidence type="ECO:0000313" key="1">
    <source>
        <dbReference type="EMBL" id="KAG6450427.1"/>
    </source>
</evidence>
<evidence type="ECO:0000313" key="2">
    <source>
        <dbReference type="Proteomes" id="UP000791440"/>
    </source>
</evidence>
<reference evidence="1" key="2">
    <citation type="submission" date="2020-12" db="EMBL/GenBank/DDBJ databases">
        <authorList>
            <person name="Kanost M."/>
        </authorList>
    </citation>
    <scope>NUCLEOTIDE SEQUENCE</scope>
</reference>
<dbReference type="AlphaFoldDB" id="A0A922CL75"/>